<gene>
    <name evidence="14" type="ORF">AMSG_06155</name>
</gene>
<dbReference type="SMART" id="SM00863">
    <property type="entry name" value="tRNA_SAD"/>
    <property type="match status" value="1"/>
</dbReference>
<evidence type="ECO:0000256" key="6">
    <source>
        <dbReference type="ARBA" id="ARBA00022840"/>
    </source>
</evidence>
<dbReference type="GO" id="GO:0005524">
    <property type="term" value="F:ATP binding"/>
    <property type="evidence" value="ECO:0007669"/>
    <property type="project" value="UniProtKB-KW"/>
</dbReference>
<evidence type="ECO:0000313" key="15">
    <source>
        <dbReference type="Proteomes" id="UP000054408"/>
    </source>
</evidence>
<dbReference type="Pfam" id="PF00587">
    <property type="entry name" value="tRNA-synt_2b"/>
    <property type="match status" value="1"/>
</dbReference>
<dbReference type="InterPro" id="IPR002314">
    <property type="entry name" value="aa-tRNA-synt_IIb"/>
</dbReference>
<comment type="subcellular location">
    <subcellularLocation>
        <location evidence="1">Mitochondrion matrix</location>
    </subcellularLocation>
</comment>
<protein>
    <recommendedName>
        <fullName evidence="3">threonine--tRNA ligase</fullName>
        <ecNumber evidence="3">6.1.1.3</ecNumber>
    </recommendedName>
    <alternativeName>
        <fullName evidence="11">Threonyl-tRNA synthetase</fullName>
    </alternativeName>
</protein>
<evidence type="ECO:0000256" key="12">
    <source>
        <dbReference type="ARBA" id="ARBA00049515"/>
    </source>
</evidence>
<dbReference type="Gene3D" id="3.40.50.800">
    <property type="entry name" value="Anticodon-binding domain"/>
    <property type="match status" value="1"/>
</dbReference>
<reference evidence="14 15" key="1">
    <citation type="submission" date="2010-05" db="EMBL/GenBank/DDBJ databases">
        <title>The Genome Sequence of Thecamonas trahens ATCC 50062.</title>
        <authorList>
            <consortium name="The Broad Institute Genome Sequencing Platform"/>
            <person name="Russ C."/>
            <person name="Cuomo C."/>
            <person name="Shea T."/>
            <person name="Young S.K."/>
            <person name="Zeng Q."/>
            <person name="Koehrsen M."/>
            <person name="Haas B."/>
            <person name="Borodovsky M."/>
            <person name="Guigo R."/>
            <person name="Alvarado L."/>
            <person name="Berlin A."/>
            <person name="Bochicchio J."/>
            <person name="Borenstein D."/>
            <person name="Chapman S."/>
            <person name="Chen Z."/>
            <person name="Freedman E."/>
            <person name="Gellesch M."/>
            <person name="Goldberg J."/>
            <person name="Griggs A."/>
            <person name="Gujja S."/>
            <person name="Heilman E."/>
            <person name="Heiman D."/>
            <person name="Hepburn T."/>
            <person name="Howarth C."/>
            <person name="Jen D."/>
            <person name="Larson L."/>
            <person name="Mehta T."/>
            <person name="Park D."/>
            <person name="Pearson M."/>
            <person name="Roberts A."/>
            <person name="Saif S."/>
            <person name="Shenoy N."/>
            <person name="Sisk P."/>
            <person name="Stolte C."/>
            <person name="Sykes S."/>
            <person name="Thomson T."/>
            <person name="Walk T."/>
            <person name="White J."/>
            <person name="Yandava C."/>
            <person name="Burger G."/>
            <person name="Gray M.W."/>
            <person name="Holland P.W.H."/>
            <person name="King N."/>
            <person name="Lang F.B.F."/>
            <person name="Roger A.J."/>
            <person name="Ruiz-Trillo I."/>
            <person name="Lander E."/>
            <person name="Nusbaum C."/>
        </authorList>
    </citation>
    <scope>NUCLEOTIDE SEQUENCE [LARGE SCALE GENOMIC DNA]</scope>
    <source>
        <strain evidence="14 15">ATCC 50062</strain>
    </source>
</reference>
<dbReference type="STRING" id="461836.A0A0L0DEW6"/>
<evidence type="ECO:0000256" key="4">
    <source>
        <dbReference type="ARBA" id="ARBA00022598"/>
    </source>
</evidence>
<dbReference type="HAMAP" id="MF_00184">
    <property type="entry name" value="Thr_tRNA_synth"/>
    <property type="match status" value="1"/>
</dbReference>
<dbReference type="eggNOG" id="KOG1637">
    <property type="taxonomic scope" value="Eukaryota"/>
</dbReference>
<dbReference type="Gene3D" id="3.30.930.10">
    <property type="entry name" value="Bira Bifunctional Protein, Domain 2"/>
    <property type="match status" value="1"/>
</dbReference>
<dbReference type="SUPFAM" id="SSF55186">
    <property type="entry name" value="ThrRS/AlaRS common domain"/>
    <property type="match status" value="1"/>
</dbReference>
<dbReference type="GO" id="GO:0004829">
    <property type="term" value="F:threonine-tRNA ligase activity"/>
    <property type="evidence" value="ECO:0007669"/>
    <property type="project" value="UniProtKB-EC"/>
</dbReference>
<dbReference type="InterPro" id="IPR018163">
    <property type="entry name" value="Thr/Ala-tRNA-synth_IIc_edit"/>
</dbReference>
<dbReference type="EMBL" id="GL349458">
    <property type="protein sequence ID" value="KNC49863.1"/>
    <property type="molecule type" value="Genomic_DNA"/>
</dbReference>
<keyword evidence="6" id="KW-0067">ATP-binding</keyword>
<evidence type="ECO:0000256" key="3">
    <source>
        <dbReference type="ARBA" id="ARBA00013163"/>
    </source>
</evidence>
<evidence type="ECO:0000256" key="11">
    <source>
        <dbReference type="ARBA" id="ARBA00031900"/>
    </source>
</evidence>
<keyword evidence="15" id="KW-1185">Reference proteome</keyword>
<feature type="domain" description="Aminoacyl-transfer RNA synthetases class-II family profile" evidence="13">
    <location>
        <begin position="329"/>
        <end position="606"/>
    </location>
</feature>
<comment type="catalytic activity">
    <reaction evidence="12">
        <text>tRNA(Thr) + L-threonine + ATP = L-threonyl-tRNA(Thr) + AMP + diphosphate + H(+)</text>
        <dbReference type="Rhea" id="RHEA:24624"/>
        <dbReference type="Rhea" id="RHEA-COMP:9670"/>
        <dbReference type="Rhea" id="RHEA-COMP:9704"/>
        <dbReference type="ChEBI" id="CHEBI:15378"/>
        <dbReference type="ChEBI" id="CHEBI:30616"/>
        <dbReference type="ChEBI" id="CHEBI:33019"/>
        <dbReference type="ChEBI" id="CHEBI:57926"/>
        <dbReference type="ChEBI" id="CHEBI:78442"/>
        <dbReference type="ChEBI" id="CHEBI:78534"/>
        <dbReference type="ChEBI" id="CHEBI:456215"/>
        <dbReference type="EC" id="6.1.1.3"/>
    </reaction>
</comment>
<keyword evidence="7" id="KW-0648">Protein biosynthesis</keyword>
<dbReference type="GO" id="GO:0006435">
    <property type="term" value="P:threonyl-tRNA aminoacylation"/>
    <property type="evidence" value="ECO:0007669"/>
    <property type="project" value="InterPro"/>
</dbReference>
<dbReference type="AlphaFoldDB" id="A0A0L0DEW6"/>
<dbReference type="InterPro" id="IPR036621">
    <property type="entry name" value="Anticodon-bd_dom_sf"/>
</dbReference>
<dbReference type="InterPro" id="IPR033728">
    <property type="entry name" value="ThrRS_core"/>
</dbReference>
<dbReference type="CDD" id="cd00771">
    <property type="entry name" value="ThrRS_core"/>
    <property type="match status" value="1"/>
</dbReference>
<evidence type="ECO:0000256" key="7">
    <source>
        <dbReference type="ARBA" id="ARBA00022917"/>
    </source>
</evidence>
<dbReference type="GO" id="GO:0005759">
    <property type="term" value="C:mitochondrial matrix"/>
    <property type="evidence" value="ECO:0007669"/>
    <property type="project" value="UniProtKB-SubCell"/>
</dbReference>
<dbReference type="InterPro" id="IPR006195">
    <property type="entry name" value="aa-tRNA-synth_II"/>
</dbReference>
<dbReference type="RefSeq" id="XP_013757347.1">
    <property type="nucleotide sequence ID" value="XM_013901893.1"/>
</dbReference>
<keyword evidence="4" id="KW-0436">Ligase</keyword>
<dbReference type="OMA" id="HTHHDEN"/>
<dbReference type="EC" id="6.1.1.3" evidence="3"/>
<keyword evidence="8" id="KW-0809">Transit peptide</keyword>
<dbReference type="GeneID" id="25565388"/>
<dbReference type="Pfam" id="PF03129">
    <property type="entry name" value="HGTP_anticodon"/>
    <property type="match status" value="1"/>
</dbReference>
<dbReference type="Gene3D" id="3.30.980.10">
    <property type="entry name" value="Threonyl-trna Synthetase, Chain A, domain 2"/>
    <property type="match status" value="1"/>
</dbReference>
<accession>A0A0L0DEW6</accession>
<evidence type="ECO:0000256" key="8">
    <source>
        <dbReference type="ARBA" id="ARBA00022946"/>
    </source>
</evidence>
<dbReference type="PANTHER" id="PTHR11451:SF44">
    <property type="entry name" value="THREONINE--TRNA LIGASE, CHLOROPLASTIC_MITOCHONDRIAL 2"/>
    <property type="match status" value="1"/>
</dbReference>
<keyword evidence="5" id="KW-0547">Nucleotide-binding</keyword>
<dbReference type="InterPro" id="IPR012947">
    <property type="entry name" value="tRNA_SAD"/>
</dbReference>
<dbReference type="NCBIfam" id="TIGR00418">
    <property type="entry name" value="thrS"/>
    <property type="match status" value="1"/>
</dbReference>
<dbReference type="SUPFAM" id="SSF52954">
    <property type="entry name" value="Class II aaRS ABD-related"/>
    <property type="match status" value="1"/>
</dbReference>
<dbReference type="InterPro" id="IPR045864">
    <property type="entry name" value="aa-tRNA-synth_II/BPL/LPL"/>
</dbReference>
<dbReference type="PRINTS" id="PR01047">
    <property type="entry name" value="TRNASYNTHTHR"/>
</dbReference>
<dbReference type="InterPro" id="IPR004154">
    <property type="entry name" value="Anticodon-bd"/>
</dbReference>
<dbReference type="Proteomes" id="UP000054408">
    <property type="component" value="Unassembled WGS sequence"/>
</dbReference>
<comment type="similarity">
    <text evidence="2">Belongs to the class-II aminoacyl-tRNA synthetase family.</text>
</comment>
<dbReference type="SUPFAM" id="SSF55681">
    <property type="entry name" value="Class II aaRS and biotin synthetases"/>
    <property type="match status" value="1"/>
</dbReference>
<evidence type="ECO:0000256" key="10">
    <source>
        <dbReference type="ARBA" id="ARBA00023146"/>
    </source>
</evidence>
<evidence type="ECO:0000256" key="9">
    <source>
        <dbReference type="ARBA" id="ARBA00023128"/>
    </source>
</evidence>
<sequence>MLVSEAAASATSATSATSAVSAALASLAARNEVYRALAEGTGRVSAVGAADEQSVLALMPRVAEMYADRKWLGQAEPSEVVVAVEGGDGALYDVMTPLPEALAEAVVCGEGKMVVLGSDAGRKVLWHSSAHVLGAALERVLAKQRGLAVHLRSGPALADNAGPAGGGGFFYEYEVDGGHGAVAEAEFGAVTKEMGRVLREGGAFERLEVSASEAKALFAGSPAKLARIDELASGGAQLAVYANGSFVDLCAGPHLPLVSLIKSPLVTASSGVNSGAFRVYGRSFAASSEKKAWRARLDEAARRDHRKIGAAQELWMFHPHTPGSPFLLPHGVRIFNALVERIRREYVARGYDEVSSPLLCKKELFEVSGHWDKYSSDMYKVSALAPADQGGDDEASAEQFGLKPMNCPGHCLIFDGKVRSYRELPLRMADFSPLHRNEVAGALSGLTRVRRFTQDDAHIFCTSEQVQGEIADTLDFINSLYGELGFGISVEVSTRPENAIGDDATWEAAEASLHAAVAAAGVEAGVKEGDGAFYGPKIDVSVADALGRSHQCATVQLDFNLPARFGLQYRTADGGSAQPIMIHRAVLGSVERFMAILAEHTGGAWPVWCSPRQVFVAATADGAPSARAAEIVAALRAAGVHAEMARGGSLGKQIREAKKLQFNYVGVVGPAEVEAGNVAINERGVDGAPVAMTVDEIVSAVRE</sequence>
<keyword evidence="9" id="KW-0496">Mitochondrion</keyword>
<dbReference type="InterPro" id="IPR002320">
    <property type="entry name" value="Thr-tRNA-ligase_IIa"/>
</dbReference>
<dbReference type="FunFam" id="3.30.930.10:FF:000039">
    <property type="entry name" value="Threonyl-tRNA synthetase, mitochondrial"/>
    <property type="match status" value="1"/>
</dbReference>
<name>A0A0L0DEW6_THETB</name>
<evidence type="ECO:0000256" key="2">
    <source>
        <dbReference type="ARBA" id="ARBA00008226"/>
    </source>
</evidence>
<dbReference type="OrthoDB" id="5423599at2759"/>
<dbReference type="Pfam" id="PF07973">
    <property type="entry name" value="tRNA_SAD"/>
    <property type="match status" value="1"/>
</dbReference>
<dbReference type="PROSITE" id="PS50862">
    <property type="entry name" value="AA_TRNA_LIGASE_II"/>
    <property type="match status" value="1"/>
</dbReference>
<keyword evidence="10 14" id="KW-0030">Aminoacyl-tRNA synthetase</keyword>
<evidence type="ECO:0000256" key="1">
    <source>
        <dbReference type="ARBA" id="ARBA00004305"/>
    </source>
</evidence>
<organism evidence="14 15">
    <name type="scientific">Thecamonas trahens ATCC 50062</name>
    <dbReference type="NCBI Taxonomy" id="461836"/>
    <lineage>
        <taxon>Eukaryota</taxon>
        <taxon>Apusozoa</taxon>
        <taxon>Apusomonadida</taxon>
        <taxon>Apusomonadidae</taxon>
        <taxon>Thecamonas</taxon>
    </lineage>
</organism>
<evidence type="ECO:0000256" key="5">
    <source>
        <dbReference type="ARBA" id="ARBA00022741"/>
    </source>
</evidence>
<evidence type="ECO:0000313" key="14">
    <source>
        <dbReference type="EMBL" id="KNC49863.1"/>
    </source>
</evidence>
<evidence type="ECO:0000259" key="13">
    <source>
        <dbReference type="PROSITE" id="PS50862"/>
    </source>
</evidence>
<dbReference type="PANTHER" id="PTHR11451">
    <property type="entry name" value="THREONINE-TRNA LIGASE"/>
    <property type="match status" value="1"/>
</dbReference>
<proteinExistence type="inferred from homology"/>